<comment type="caution">
    <text evidence="2">The sequence shown here is derived from an EMBL/GenBank/DDBJ whole genome shotgun (WGS) entry which is preliminary data.</text>
</comment>
<dbReference type="Proteomes" id="UP000886595">
    <property type="component" value="Unassembled WGS sequence"/>
</dbReference>
<sequence>MGVIANTNPLTYVKKDGDVSAKVGIDGETTACGAVVDFGKLDKLVGVITHVTEVDTTEKKVGEGKRADAGVKEEIGEVEHNEMVAEKKDRSVNEKVEMDGDAEKLLEKQSVKEGNCDQNELMGDAGREDVVEKTLDKGRGERPKERVSATEADDDSKDDEQALDVAEEEPFSLDKIVPEVEDSDFPFFERVLLANPKVLHLNAGNYDLDNQFFVDLATAEGYESGVNLRYAISEMLPYLVEKVCPPPAEGA</sequence>
<dbReference type="EMBL" id="JAAMPC010000005">
    <property type="protein sequence ID" value="KAG2313183.1"/>
    <property type="molecule type" value="Genomic_DNA"/>
</dbReference>
<proteinExistence type="predicted"/>
<keyword evidence="3" id="KW-1185">Reference proteome</keyword>
<dbReference type="AlphaFoldDB" id="A0A8X7VL93"/>
<reference evidence="2 3" key="1">
    <citation type="submission" date="2020-02" db="EMBL/GenBank/DDBJ databases">
        <authorList>
            <person name="Ma Q."/>
            <person name="Huang Y."/>
            <person name="Song X."/>
            <person name="Pei D."/>
        </authorList>
    </citation>
    <scope>NUCLEOTIDE SEQUENCE [LARGE SCALE GENOMIC DNA]</scope>
    <source>
        <strain evidence="2">Sxm20200214</strain>
        <tissue evidence="2">Leaf</tissue>
    </source>
</reference>
<name>A0A8X7VL93_BRACI</name>
<evidence type="ECO:0000256" key="1">
    <source>
        <dbReference type="SAM" id="MobiDB-lite"/>
    </source>
</evidence>
<organism evidence="2 3">
    <name type="scientific">Brassica carinata</name>
    <name type="common">Ethiopian mustard</name>
    <name type="synonym">Abyssinian cabbage</name>
    <dbReference type="NCBI Taxonomy" id="52824"/>
    <lineage>
        <taxon>Eukaryota</taxon>
        <taxon>Viridiplantae</taxon>
        <taxon>Streptophyta</taxon>
        <taxon>Embryophyta</taxon>
        <taxon>Tracheophyta</taxon>
        <taxon>Spermatophyta</taxon>
        <taxon>Magnoliopsida</taxon>
        <taxon>eudicotyledons</taxon>
        <taxon>Gunneridae</taxon>
        <taxon>Pentapetalae</taxon>
        <taxon>rosids</taxon>
        <taxon>malvids</taxon>
        <taxon>Brassicales</taxon>
        <taxon>Brassicaceae</taxon>
        <taxon>Brassiceae</taxon>
        <taxon>Brassica</taxon>
    </lineage>
</organism>
<accession>A0A8X7VL93</accession>
<gene>
    <name evidence="2" type="ORF">Bca52824_024740</name>
</gene>
<evidence type="ECO:0000313" key="2">
    <source>
        <dbReference type="EMBL" id="KAG2313183.1"/>
    </source>
</evidence>
<feature type="compositionally biased region" description="Basic and acidic residues" evidence="1">
    <location>
        <begin position="135"/>
        <end position="148"/>
    </location>
</feature>
<feature type="region of interest" description="Disordered" evidence="1">
    <location>
        <begin position="135"/>
        <end position="162"/>
    </location>
</feature>
<evidence type="ECO:0000313" key="3">
    <source>
        <dbReference type="Proteomes" id="UP000886595"/>
    </source>
</evidence>
<protein>
    <submittedName>
        <fullName evidence="2">Uncharacterized protein</fullName>
    </submittedName>
</protein>
<feature type="compositionally biased region" description="Acidic residues" evidence="1">
    <location>
        <begin position="151"/>
        <end position="162"/>
    </location>
</feature>